<keyword evidence="8" id="KW-1185">Reference proteome</keyword>
<evidence type="ECO:0000313" key="7">
    <source>
        <dbReference type="EMBL" id="KAK2749709.1"/>
    </source>
</evidence>
<dbReference type="SUPFAM" id="SSF48264">
    <property type="entry name" value="Cytochrome P450"/>
    <property type="match status" value="1"/>
</dbReference>
<dbReference type="Pfam" id="PF00067">
    <property type="entry name" value="p450"/>
    <property type="match status" value="1"/>
</dbReference>
<gene>
    <name evidence="7" type="ORF">CKAH01_18006</name>
</gene>
<reference evidence="7" key="1">
    <citation type="submission" date="2023-02" db="EMBL/GenBank/DDBJ databases">
        <title>Colletotrichum kahawae CIFC_Que2 genome sequencing and assembly.</title>
        <authorList>
            <person name="Baroncelli R."/>
        </authorList>
    </citation>
    <scope>NUCLEOTIDE SEQUENCE</scope>
    <source>
        <strain evidence="7">CIFC_Que2</strain>
    </source>
</reference>
<dbReference type="EMBL" id="VYYT01000275">
    <property type="protein sequence ID" value="KAK2749709.1"/>
    <property type="molecule type" value="Genomic_DNA"/>
</dbReference>
<evidence type="ECO:0000256" key="4">
    <source>
        <dbReference type="ARBA" id="ARBA00023004"/>
    </source>
</evidence>
<evidence type="ECO:0000256" key="6">
    <source>
        <dbReference type="RuleBase" id="RU000461"/>
    </source>
</evidence>
<dbReference type="GO" id="GO:0004497">
    <property type="term" value="F:monooxygenase activity"/>
    <property type="evidence" value="ECO:0007669"/>
    <property type="project" value="UniProtKB-KW"/>
</dbReference>
<dbReference type="FunFam" id="1.10.630.10:FF:000050">
    <property type="entry name" value="Cytochrome P450 monooxygenase"/>
    <property type="match status" value="1"/>
</dbReference>
<evidence type="ECO:0000256" key="5">
    <source>
        <dbReference type="PIRSR" id="PIRSR602401-1"/>
    </source>
</evidence>
<evidence type="ECO:0000313" key="8">
    <source>
        <dbReference type="Proteomes" id="UP001281614"/>
    </source>
</evidence>
<protein>
    <submittedName>
        <fullName evidence="7">Cytochrome p450 pisatin</fullName>
    </submittedName>
</protein>
<dbReference type="CDD" id="cd11060">
    <property type="entry name" value="CYP57A1-like"/>
    <property type="match status" value="1"/>
</dbReference>
<dbReference type="GO" id="GO:0005506">
    <property type="term" value="F:iron ion binding"/>
    <property type="evidence" value="ECO:0007669"/>
    <property type="project" value="InterPro"/>
</dbReference>
<dbReference type="AlphaFoldDB" id="A0AAE0D2P7"/>
<dbReference type="PANTHER" id="PTHR24305:SF190">
    <property type="entry name" value="P450, PUTATIVE (EUROFUNG)-RELATED"/>
    <property type="match status" value="1"/>
</dbReference>
<keyword evidence="3 5" id="KW-0479">Metal-binding</keyword>
<dbReference type="PRINTS" id="PR00385">
    <property type="entry name" value="P450"/>
</dbReference>
<evidence type="ECO:0000256" key="3">
    <source>
        <dbReference type="ARBA" id="ARBA00022723"/>
    </source>
</evidence>
<comment type="cofactor">
    <cofactor evidence="1 5">
        <name>heme</name>
        <dbReference type="ChEBI" id="CHEBI:30413"/>
    </cofactor>
</comment>
<keyword evidence="6" id="KW-0503">Monooxygenase</keyword>
<sequence>MNNQLLLAVAAFALFFYVAAALFNWVRSPLRSIPGPMLARFTDFWYFFRIKQGSFEKVNISLHEKYGMSMCRGPIVRYGPNRYSIDDAEASKTIYGHGTQFPKSIWYSSFQPNDTWWNIFFDQSIKRHAHNRRFFAHAFSMTSLVNYEPYLDECGEIFSQRMLEFSKAGAPVDIGHWFQCFAFDAVAYITYGKRLGFLDHGDDIGQVIENLDASLIYSSLAGIFPSFHHYIAPVLSALGPLFRTDRIMYVMNFTQSRVTEERASPKSVAESKTDVEGAGVGETFLRKYLAKHSEDPDAFTNYHILIGCATNMFAGSDTTGISLSGILYHLLRNPDCVTKLRAEIDDFSNRGELSENPTFKQGHDMPYLQAVIKEALRMHSAVGLPLERVVPEGGATIADRFFPEGSVVGINSWVQHHNKSIFGQDADKFCPERWLIDDEDKLSLMNRNWMPFGLGSRTCLGKNVSILEMTKLIPRIIRDFDFKLDGDAAAPGGSWTTANAWFVKPRGFCVRVEPRKLST</sequence>
<keyword evidence="2 5" id="KW-0349">Heme</keyword>
<accession>A0AAE0D2P7</accession>
<dbReference type="Gene3D" id="1.10.630.10">
    <property type="entry name" value="Cytochrome P450"/>
    <property type="match status" value="1"/>
</dbReference>
<proteinExistence type="inferred from homology"/>
<dbReference type="PRINTS" id="PR00463">
    <property type="entry name" value="EP450I"/>
</dbReference>
<dbReference type="PANTHER" id="PTHR24305">
    <property type="entry name" value="CYTOCHROME P450"/>
    <property type="match status" value="1"/>
</dbReference>
<evidence type="ECO:0000256" key="2">
    <source>
        <dbReference type="ARBA" id="ARBA00022617"/>
    </source>
</evidence>
<name>A0AAE0D2P7_COLKA</name>
<dbReference type="Proteomes" id="UP001281614">
    <property type="component" value="Unassembled WGS sequence"/>
</dbReference>
<dbReference type="GO" id="GO:0020037">
    <property type="term" value="F:heme binding"/>
    <property type="evidence" value="ECO:0007669"/>
    <property type="project" value="InterPro"/>
</dbReference>
<feature type="binding site" description="axial binding residue" evidence="5">
    <location>
        <position position="459"/>
    </location>
    <ligand>
        <name>heme</name>
        <dbReference type="ChEBI" id="CHEBI:30413"/>
    </ligand>
    <ligandPart>
        <name>Fe</name>
        <dbReference type="ChEBI" id="CHEBI:18248"/>
    </ligandPart>
</feature>
<dbReference type="PROSITE" id="PS00086">
    <property type="entry name" value="CYTOCHROME_P450"/>
    <property type="match status" value="1"/>
</dbReference>
<dbReference type="GO" id="GO:0016705">
    <property type="term" value="F:oxidoreductase activity, acting on paired donors, with incorporation or reduction of molecular oxygen"/>
    <property type="evidence" value="ECO:0007669"/>
    <property type="project" value="InterPro"/>
</dbReference>
<dbReference type="InterPro" id="IPR001128">
    <property type="entry name" value="Cyt_P450"/>
</dbReference>
<dbReference type="InterPro" id="IPR002401">
    <property type="entry name" value="Cyt_P450_E_grp-I"/>
</dbReference>
<comment type="similarity">
    <text evidence="6">Belongs to the cytochrome P450 family.</text>
</comment>
<comment type="caution">
    <text evidence="7">The sequence shown here is derived from an EMBL/GenBank/DDBJ whole genome shotgun (WGS) entry which is preliminary data.</text>
</comment>
<evidence type="ECO:0000256" key="1">
    <source>
        <dbReference type="ARBA" id="ARBA00001971"/>
    </source>
</evidence>
<dbReference type="InterPro" id="IPR050121">
    <property type="entry name" value="Cytochrome_P450_monoxygenase"/>
</dbReference>
<dbReference type="InterPro" id="IPR017972">
    <property type="entry name" value="Cyt_P450_CS"/>
</dbReference>
<dbReference type="InterPro" id="IPR036396">
    <property type="entry name" value="Cyt_P450_sf"/>
</dbReference>
<keyword evidence="4 5" id="KW-0408">Iron</keyword>
<organism evidence="7 8">
    <name type="scientific">Colletotrichum kahawae</name>
    <name type="common">Coffee berry disease fungus</name>
    <dbReference type="NCBI Taxonomy" id="34407"/>
    <lineage>
        <taxon>Eukaryota</taxon>
        <taxon>Fungi</taxon>
        <taxon>Dikarya</taxon>
        <taxon>Ascomycota</taxon>
        <taxon>Pezizomycotina</taxon>
        <taxon>Sordariomycetes</taxon>
        <taxon>Hypocreomycetidae</taxon>
        <taxon>Glomerellales</taxon>
        <taxon>Glomerellaceae</taxon>
        <taxon>Colletotrichum</taxon>
        <taxon>Colletotrichum gloeosporioides species complex</taxon>
    </lineage>
</organism>
<keyword evidence="6" id="KW-0560">Oxidoreductase</keyword>